<dbReference type="AlphaFoldDB" id="A0AAU9W8J8"/>
<dbReference type="EMBL" id="CALNXJ010000008">
    <property type="protein sequence ID" value="CAH3046761.1"/>
    <property type="molecule type" value="Genomic_DNA"/>
</dbReference>
<gene>
    <name evidence="2" type="ORF">PMEA_00033452</name>
</gene>
<accession>A0AAU9W8J8</accession>
<protein>
    <submittedName>
        <fullName evidence="2">Uncharacterized protein</fullName>
    </submittedName>
</protein>
<proteinExistence type="predicted"/>
<evidence type="ECO:0000313" key="3">
    <source>
        <dbReference type="Proteomes" id="UP001159428"/>
    </source>
</evidence>
<comment type="caution">
    <text evidence="2">The sequence shown here is derived from an EMBL/GenBank/DDBJ whole genome shotgun (WGS) entry which is preliminary data.</text>
</comment>
<name>A0AAU9W8J8_9CNID</name>
<evidence type="ECO:0000313" key="2">
    <source>
        <dbReference type="EMBL" id="CAH3046761.1"/>
    </source>
</evidence>
<dbReference type="Proteomes" id="UP001159428">
    <property type="component" value="Unassembled WGS sequence"/>
</dbReference>
<organism evidence="2 3">
    <name type="scientific">Pocillopora meandrina</name>
    <dbReference type="NCBI Taxonomy" id="46732"/>
    <lineage>
        <taxon>Eukaryota</taxon>
        <taxon>Metazoa</taxon>
        <taxon>Cnidaria</taxon>
        <taxon>Anthozoa</taxon>
        <taxon>Hexacorallia</taxon>
        <taxon>Scleractinia</taxon>
        <taxon>Astrocoeniina</taxon>
        <taxon>Pocilloporidae</taxon>
        <taxon>Pocillopora</taxon>
    </lineage>
</organism>
<keyword evidence="3" id="KW-1185">Reference proteome</keyword>
<sequence>MQENSDISTIDKFNYLNSLLEGTPQGPGLAAMGVSSKEYGSLLIPIIMSKLSSDVRLQISRKSTNEVWEIDELLDTIKSEIDAREASEGAKSSGVENRKPPINPIHDNRNIPPNANALVAKGPEEFKIRCAYCESLHYSASCDKVFNCESRKKVLANSN</sequence>
<feature type="region of interest" description="Disordered" evidence="1">
    <location>
        <begin position="85"/>
        <end position="110"/>
    </location>
</feature>
<evidence type="ECO:0000256" key="1">
    <source>
        <dbReference type="SAM" id="MobiDB-lite"/>
    </source>
</evidence>
<reference evidence="2 3" key="1">
    <citation type="submission" date="2022-05" db="EMBL/GenBank/DDBJ databases">
        <authorList>
            <consortium name="Genoscope - CEA"/>
            <person name="William W."/>
        </authorList>
    </citation>
    <scope>NUCLEOTIDE SEQUENCE [LARGE SCALE GENOMIC DNA]</scope>
</reference>